<dbReference type="GO" id="GO:0050418">
    <property type="term" value="F:hydroxylamine reductase activity"/>
    <property type="evidence" value="ECO:0007669"/>
    <property type="project" value="TreeGrafter"/>
</dbReference>
<dbReference type="EC" id="1.2.7.4" evidence="9"/>
<protein>
    <recommendedName>
        <fullName evidence="9">Carbon monoxide dehydrogenase</fullName>
        <ecNumber evidence="9">1.2.7.4</ecNumber>
    </recommendedName>
</protein>
<dbReference type="GO" id="GO:0051539">
    <property type="term" value="F:4 iron, 4 sulfur cluster binding"/>
    <property type="evidence" value="ECO:0007669"/>
    <property type="project" value="UniProtKB-UniRule"/>
</dbReference>
<dbReference type="GO" id="GO:0016151">
    <property type="term" value="F:nickel cation binding"/>
    <property type="evidence" value="ECO:0007669"/>
    <property type="project" value="InterPro"/>
</dbReference>
<dbReference type="InterPro" id="IPR016101">
    <property type="entry name" value="CO_DH_a-bundle"/>
</dbReference>
<keyword evidence="2 9" id="KW-0004">4Fe-4S</keyword>
<keyword evidence="7 9" id="KW-0411">Iron-sulfur</keyword>
<evidence type="ECO:0000256" key="9">
    <source>
        <dbReference type="PIRNR" id="PIRNR005023"/>
    </source>
</evidence>
<dbReference type="EMBL" id="FUWM01000005">
    <property type="protein sequence ID" value="SJZ38114.1"/>
    <property type="molecule type" value="Genomic_DNA"/>
</dbReference>
<dbReference type="PANTHER" id="PTHR30109:SF4">
    <property type="entry name" value="CARBON MONOXIDE DEHYDROGENASE"/>
    <property type="match status" value="1"/>
</dbReference>
<dbReference type="STRING" id="142842.SAMN02745118_00650"/>
<evidence type="ECO:0000256" key="3">
    <source>
        <dbReference type="ARBA" id="ARBA00022596"/>
    </source>
</evidence>
<dbReference type="InterPro" id="IPR010047">
    <property type="entry name" value="CODH"/>
</dbReference>
<dbReference type="AlphaFoldDB" id="A0A1T4K6Q5"/>
<feature type="binding site" evidence="10">
    <location>
        <position position="50"/>
    </location>
    <ligand>
        <name>[4Fe-4S] cluster</name>
        <dbReference type="ChEBI" id="CHEBI:49883"/>
        <label>2</label>
    </ligand>
</feature>
<accession>A0A1T4K6Q5</accession>
<feature type="binding site" evidence="10">
    <location>
        <position position="525"/>
    </location>
    <ligand>
        <name>[Ni-4Fe-4S] cluster</name>
        <dbReference type="ChEBI" id="CHEBI:47739"/>
    </ligand>
</feature>
<dbReference type="OrthoDB" id="5478720at2"/>
<dbReference type="NCBIfam" id="TIGR01702">
    <property type="entry name" value="CO_DH_cata"/>
    <property type="match status" value="1"/>
</dbReference>
<dbReference type="RefSeq" id="WP_078809145.1">
    <property type="nucleotide sequence ID" value="NZ_FUWM01000005.1"/>
</dbReference>
<feature type="binding site" evidence="10">
    <location>
        <position position="477"/>
    </location>
    <ligand>
        <name>[Ni-4Fe-4S] cluster</name>
        <dbReference type="ChEBI" id="CHEBI:47739"/>
    </ligand>
</feature>
<evidence type="ECO:0000256" key="5">
    <source>
        <dbReference type="ARBA" id="ARBA00023002"/>
    </source>
</evidence>
<dbReference type="GO" id="GO:0042542">
    <property type="term" value="P:response to hydrogen peroxide"/>
    <property type="evidence" value="ECO:0007669"/>
    <property type="project" value="TreeGrafter"/>
</dbReference>
<feature type="binding site" evidence="10">
    <location>
        <position position="261"/>
    </location>
    <ligand>
        <name>[Ni-4Fe-4S] cluster</name>
        <dbReference type="ChEBI" id="CHEBI:47739"/>
    </ligand>
</feature>
<evidence type="ECO:0000256" key="7">
    <source>
        <dbReference type="ARBA" id="ARBA00023014"/>
    </source>
</evidence>
<feature type="binding site" evidence="10">
    <location>
        <position position="69"/>
    </location>
    <ligand>
        <name>[4Fe-4S] cluster</name>
        <dbReference type="ChEBI" id="CHEBI:49883"/>
        <label>2</label>
    </ligand>
</feature>
<organism evidence="11 12">
    <name type="scientific">Selenihalanaerobacter shriftii</name>
    <dbReference type="NCBI Taxonomy" id="142842"/>
    <lineage>
        <taxon>Bacteria</taxon>
        <taxon>Bacillati</taxon>
        <taxon>Bacillota</taxon>
        <taxon>Clostridia</taxon>
        <taxon>Halanaerobiales</taxon>
        <taxon>Halobacteroidaceae</taxon>
        <taxon>Selenihalanaerobacter</taxon>
    </lineage>
</organism>
<feature type="binding site" evidence="10">
    <location>
        <position position="334"/>
    </location>
    <ligand>
        <name>[Ni-4Fe-4S] cluster</name>
        <dbReference type="ChEBI" id="CHEBI:47739"/>
    </ligand>
</feature>
<dbReference type="GO" id="GO:0006091">
    <property type="term" value="P:generation of precursor metabolites and energy"/>
    <property type="evidence" value="ECO:0007669"/>
    <property type="project" value="InterPro"/>
</dbReference>
<dbReference type="PANTHER" id="PTHR30109">
    <property type="entry name" value="HYDROXYLAMINE REDUCTASE"/>
    <property type="match status" value="1"/>
</dbReference>
<dbReference type="GO" id="GO:0043885">
    <property type="term" value="F:anaerobic carbon-monoxide dehydrogenase activity"/>
    <property type="evidence" value="ECO:0007669"/>
    <property type="project" value="UniProtKB-UniRule"/>
</dbReference>
<dbReference type="Gene3D" id="3.40.50.2030">
    <property type="match status" value="2"/>
</dbReference>
<feature type="binding site" evidence="10">
    <location>
        <position position="296"/>
    </location>
    <ligand>
        <name>[Ni-4Fe-4S] cluster</name>
        <dbReference type="ChEBI" id="CHEBI:47739"/>
    </ligand>
</feature>
<dbReference type="Pfam" id="PF03063">
    <property type="entry name" value="Prismane"/>
    <property type="match status" value="1"/>
</dbReference>
<keyword evidence="4 9" id="KW-0479">Metal-binding</keyword>
<keyword evidence="6 9" id="KW-0408">Iron</keyword>
<comment type="cofactor">
    <cofactor evidence="1">
        <name>[4Fe-4S] cluster</name>
        <dbReference type="ChEBI" id="CHEBI:49883"/>
    </cofactor>
</comment>
<dbReference type="SUPFAM" id="SSF56821">
    <property type="entry name" value="Prismane protein-like"/>
    <property type="match status" value="1"/>
</dbReference>
<dbReference type="GO" id="GO:0004601">
    <property type="term" value="F:peroxidase activity"/>
    <property type="evidence" value="ECO:0007669"/>
    <property type="project" value="TreeGrafter"/>
</dbReference>
<evidence type="ECO:0000256" key="8">
    <source>
        <dbReference type="ARBA" id="ARBA00048733"/>
    </source>
</evidence>
<dbReference type="InterPro" id="IPR016099">
    <property type="entry name" value="Prismane-like_a/b-sand"/>
</dbReference>
<evidence type="ECO:0000256" key="6">
    <source>
        <dbReference type="ARBA" id="ARBA00023004"/>
    </source>
</evidence>
<keyword evidence="3 10" id="KW-0533">Nickel</keyword>
<dbReference type="InterPro" id="IPR011254">
    <property type="entry name" value="Prismane-like_sf"/>
</dbReference>
<evidence type="ECO:0000256" key="1">
    <source>
        <dbReference type="ARBA" id="ARBA00001966"/>
    </source>
</evidence>
<proteinExistence type="predicted"/>
<sequence>MSFESKSQDPASQEMLQLAADKGMETIWDRYEAMQPQCGFGSTGLCCTNCLQGPCRIDPFGEGPSEGICGVRDYSVVARNLVRTIVGGTASHSDHARHVAELLREVAAGHIEGYEVKDEEKLMKVANKLGLETEGKDVNELTKEVAEEAVGNFIGYHGEEMSFLKPMVPEIRYELFKECDIIATGINDVINQAIHRTAMGMDADPVNLIFGGLKAALADFVGCTIGTDLSDIFFGTPQVVESEANLGVLDENAVNLVVHGHEPVLSEKVIETARALEDEAKEAGAENGINVVGICCTGNELLMRQGAPLVANYASQELAIMTGAADAMVVDIQCIMPSLKNVTDCFHTELITTMPHVKIPGARHIQFSDTTADQDAEEIVRTAIDAYGRRNPDTVNIPDHKSKLMAGFSVEALMDAFSKINEEEPISVITDAIAAGDIRGIAVFAGCNNVKTPQDRNHVEVAKELAKNDVLCVATGCVANAFGKNGLLLPEAVEKYAGEGLKKFFSEAADALGMELPLILHMGSCVDNSRAVELGTAIANYLGVDIGDLPLVASAPEAMHEKAVSIGSWAVSLGLPTHVGVDVPITGSSLVTEVGTKIAKDVLDGYFIIEKDPKVAAEKLIAEIDERNWLLEMKAKAKEA</sequence>
<feature type="binding site" evidence="10">
    <location>
        <position position="55"/>
    </location>
    <ligand>
        <name>[4Fe-4S] cluster</name>
        <dbReference type="ChEBI" id="CHEBI:49883"/>
        <label>2</label>
    </ligand>
</feature>
<gene>
    <name evidence="11" type="ORF">SAMN02745118_00650</name>
</gene>
<feature type="binding site" evidence="10">
    <location>
        <position position="46"/>
    </location>
    <ligand>
        <name>[4Fe-4S] cluster</name>
        <dbReference type="ChEBI" id="CHEBI:49883"/>
        <label>1</label>
        <note>ligand shared between dimeric partners</note>
    </ligand>
</feature>
<dbReference type="Proteomes" id="UP000190625">
    <property type="component" value="Unassembled WGS sequence"/>
</dbReference>
<comment type="catalytic activity">
    <reaction evidence="8 9">
        <text>CO + 2 oxidized [2Fe-2S]-[ferredoxin] + H2O = 2 reduced [2Fe-2S]-[ferredoxin] + CO2 + 2 H(+)</text>
        <dbReference type="Rhea" id="RHEA:21040"/>
        <dbReference type="Rhea" id="RHEA-COMP:10000"/>
        <dbReference type="Rhea" id="RHEA-COMP:10001"/>
        <dbReference type="ChEBI" id="CHEBI:15377"/>
        <dbReference type="ChEBI" id="CHEBI:15378"/>
        <dbReference type="ChEBI" id="CHEBI:16526"/>
        <dbReference type="ChEBI" id="CHEBI:17245"/>
        <dbReference type="ChEBI" id="CHEBI:33737"/>
        <dbReference type="ChEBI" id="CHEBI:33738"/>
        <dbReference type="EC" id="1.2.7.4"/>
    </reaction>
</comment>
<feature type="binding site" evidence="10">
    <location>
        <position position="47"/>
    </location>
    <ligand>
        <name>[4Fe-4S] cluster</name>
        <dbReference type="ChEBI" id="CHEBI:49883"/>
        <label>2</label>
    </ligand>
</feature>
<keyword evidence="5 9" id="KW-0560">Oxidoreductase</keyword>
<reference evidence="12" key="1">
    <citation type="submission" date="2017-02" db="EMBL/GenBank/DDBJ databases">
        <authorList>
            <person name="Varghese N."/>
            <person name="Submissions S."/>
        </authorList>
    </citation>
    <scope>NUCLEOTIDE SEQUENCE [LARGE SCALE GENOMIC DNA]</scope>
    <source>
        <strain evidence="12">ATCC BAA-73</strain>
    </source>
</reference>
<feature type="binding site" evidence="10">
    <location>
        <position position="38"/>
    </location>
    <ligand>
        <name>[4Fe-4S] cluster</name>
        <dbReference type="ChEBI" id="CHEBI:49883"/>
        <label>1</label>
        <note>ligand shared between dimeric partners</note>
    </ligand>
</feature>
<evidence type="ECO:0000313" key="12">
    <source>
        <dbReference type="Proteomes" id="UP000190625"/>
    </source>
</evidence>
<evidence type="ECO:0000256" key="4">
    <source>
        <dbReference type="ARBA" id="ARBA00022723"/>
    </source>
</evidence>
<keyword evidence="12" id="KW-1185">Reference proteome</keyword>
<dbReference type="InterPro" id="IPR004137">
    <property type="entry name" value="HCP/CODH"/>
</dbReference>
<evidence type="ECO:0000256" key="2">
    <source>
        <dbReference type="ARBA" id="ARBA00022485"/>
    </source>
</evidence>
<evidence type="ECO:0000256" key="10">
    <source>
        <dbReference type="PIRSR" id="PIRSR005023-1"/>
    </source>
</evidence>
<dbReference type="PIRSF" id="PIRSF005023">
    <property type="entry name" value="CODH"/>
    <property type="match status" value="1"/>
</dbReference>
<name>A0A1T4K6Q5_9FIRM</name>
<dbReference type="Gene3D" id="1.20.1270.30">
    <property type="match status" value="1"/>
</dbReference>
<evidence type="ECO:0000313" key="11">
    <source>
        <dbReference type="EMBL" id="SJZ38114.1"/>
    </source>
</evidence>
<feature type="binding site" evidence="10">
    <location>
        <position position="447"/>
    </location>
    <ligand>
        <name>[Ni-4Fe-4S] cluster</name>
        <dbReference type="ChEBI" id="CHEBI:47739"/>
    </ligand>
</feature>